<dbReference type="EMBL" id="LXWW01000056">
    <property type="protein sequence ID" value="OAO16853.1"/>
    <property type="molecule type" value="Genomic_DNA"/>
</dbReference>
<dbReference type="GO" id="GO:0032958">
    <property type="term" value="P:inositol phosphate biosynthetic process"/>
    <property type="evidence" value="ECO:0007669"/>
    <property type="project" value="TreeGrafter"/>
</dbReference>
<evidence type="ECO:0000256" key="2">
    <source>
        <dbReference type="ARBA" id="ARBA00022490"/>
    </source>
</evidence>
<feature type="region of interest" description="Disordered" evidence="11">
    <location>
        <begin position="333"/>
        <end position="353"/>
    </location>
</feature>
<dbReference type="EC" id="2.7.4.24" evidence="10"/>
<dbReference type="GO" id="GO:0033857">
    <property type="term" value="F:5-diphosphoinositol pentakisphosphate 1-kinase activity"/>
    <property type="evidence" value="ECO:0007669"/>
    <property type="project" value="TreeGrafter"/>
</dbReference>
<comment type="function">
    <text evidence="10">Bifunctional inositol kinase that acts in concert with the IP6K kinases to synthesize the diphosphate group-containing inositol pyrophosphates diphosphoinositol pentakisphosphate, PP-InsP5, and bis-diphosphoinositol tetrakisphosphate, (PP)2-InsP4. PP-InsP5 and (PP)2-InsP4, also respectively called InsP7 and InsP8, may regulate a variety of cellular processes, including apoptosis, vesicle trafficking, cytoskeletal dynamics, and exocytosis. Phosphorylates inositol hexakisphosphate (InsP6).</text>
</comment>
<keyword evidence="7 10" id="KW-0067">ATP-binding</keyword>
<accession>A0A196S6D9</accession>
<dbReference type="STRING" id="478820.A0A196S6D9"/>
<evidence type="ECO:0000256" key="4">
    <source>
        <dbReference type="ARBA" id="ARBA00022679"/>
    </source>
</evidence>
<evidence type="ECO:0000256" key="9">
    <source>
        <dbReference type="ARBA" id="ARBA00034629"/>
    </source>
</evidence>
<evidence type="ECO:0000256" key="11">
    <source>
        <dbReference type="SAM" id="MobiDB-lite"/>
    </source>
</evidence>
<dbReference type="InterPro" id="IPR040557">
    <property type="entry name" value="VIP1_N"/>
</dbReference>
<comment type="subcellular location">
    <subcellularLocation>
        <location evidence="10">Cytoplasm</location>
        <location evidence="10">Cytosol</location>
    </subcellularLocation>
</comment>
<dbReference type="Proteomes" id="UP000078348">
    <property type="component" value="Unassembled WGS sequence"/>
</dbReference>
<dbReference type="InterPro" id="IPR037446">
    <property type="entry name" value="His_Pase_VIP1"/>
</dbReference>
<dbReference type="FunFam" id="3.30.470.20:FF:000036">
    <property type="entry name" value="Inositol hexakisphosphate and diphosphoinositol-pentakisphosphate kinase"/>
    <property type="match status" value="1"/>
</dbReference>
<dbReference type="PANTHER" id="PTHR12750:SF9">
    <property type="entry name" value="INOSITOL HEXAKISPHOSPHATE AND DIPHOSPHOINOSITOL-PENTAKISPHOSPHATE KINASE"/>
    <property type="match status" value="1"/>
</dbReference>
<dbReference type="OrthoDB" id="18042at2759"/>
<dbReference type="PANTHER" id="PTHR12750">
    <property type="entry name" value="DIPHOSPHOINOSITOL PENTAKISPHOSPHATE KINASE"/>
    <property type="match status" value="1"/>
</dbReference>
<evidence type="ECO:0000256" key="1">
    <source>
        <dbReference type="ARBA" id="ARBA00005609"/>
    </source>
</evidence>
<evidence type="ECO:0000256" key="10">
    <source>
        <dbReference type="RuleBase" id="RU365032"/>
    </source>
</evidence>
<keyword evidence="15" id="KW-1185">Reference proteome</keyword>
<dbReference type="GO" id="GO:0000828">
    <property type="term" value="F:inositol hexakisphosphate kinase activity"/>
    <property type="evidence" value="ECO:0007669"/>
    <property type="project" value="TreeGrafter"/>
</dbReference>
<keyword evidence="5 10" id="KW-0547">Nucleotide-binding</keyword>
<evidence type="ECO:0000256" key="8">
    <source>
        <dbReference type="ARBA" id="ARBA00033696"/>
    </source>
</evidence>
<comment type="caution">
    <text evidence="13">The sequence shown here is derived from an EMBL/GenBank/DDBJ whole genome shotgun (WGS) entry which is preliminary data.</text>
</comment>
<dbReference type="InterPro" id="IPR000560">
    <property type="entry name" value="His_Pase_clade-2"/>
</dbReference>
<keyword evidence="3" id="KW-0597">Phosphoprotein</keyword>
<evidence type="ECO:0000259" key="12">
    <source>
        <dbReference type="Pfam" id="PF18086"/>
    </source>
</evidence>
<dbReference type="Gene3D" id="3.30.470.20">
    <property type="entry name" value="ATP-grasp fold, B domain"/>
    <property type="match status" value="1"/>
</dbReference>
<feature type="domain" description="VIP1 N-terminal" evidence="12">
    <location>
        <begin position="14"/>
        <end position="99"/>
    </location>
</feature>
<reference evidence="13 15" key="1">
    <citation type="submission" date="2016-05" db="EMBL/GenBank/DDBJ databases">
        <title>Nuclear genome of Blastocystis sp. subtype 1 NandII.</title>
        <authorList>
            <person name="Gentekaki E."/>
            <person name="Curtis B."/>
            <person name="Stairs C."/>
            <person name="Eme L."/>
            <person name="Herman E."/>
            <person name="Klimes V."/>
            <person name="Arias M.C."/>
            <person name="Elias M."/>
            <person name="Hilliou F."/>
            <person name="Klute M."/>
            <person name="Malik S.-B."/>
            <person name="Pightling A."/>
            <person name="Rachubinski R."/>
            <person name="Salas D."/>
            <person name="Schlacht A."/>
            <person name="Suga H."/>
            <person name="Archibald J."/>
            <person name="Ball S.G."/>
            <person name="Clark G."/>
            <person name="Dacks J."/>
            <person name="Van Der Giezen M."/>
            <person name="Tsaousis A."/>
            <person name="Roger A."/>
        </authorList>
    </citation>
    <scope>NUCLEOTIDE SEQUENCE [LARGE SCALE GENOMIC DNA]</scope>
    <source>
        <strain evidence="15">ATCC 50177 / NandII</strain>
        <strain evidence="13">NandII</strain>
    </source>
</reference>
<dbReference type="GO" id="GO:0005524">
    <property type="term" value="F:ATP binding"/>
    <property type="evidence" value="ECO:0007669"/>
    <property type="project" value="UniProtKB-KW"/>
</dbReference>
<comment type="catalytic activity">
    <reaction evidence="9">
        <text>1D-myo-inositol hexakisphosphate + ATP = 1-diphospho-1D-myo-inositol 2,3,4,5,6-pentakisphosphate + ADP</text>
        <dbReference type="Rhea" id="RHEA:37459"/>
        <dbReference type="ChEBI" id="CHEBI:30616"/>
        <dbReference type="ChEBI" id="CHEBI:58130"/>
        <dbReference type="ChEBI" id="CHEBI:74946"/>
        <dbReference type="ChEBI" id="CHEBI:456216"/>
        <dbReference type="EC" id="2.7.4.24"/>
    </reaction>
    <physiologicalReaction direction="left-to-right" evidence="9">
        <dbReference type="Rhea" id="RHEA:37460"/>
    </physiologicalReaction>
</comment>
<evidence type="ECO:0000256" key="6">
    <source>
        <dbReference type="ARBA" id="ARBA00022777"/>
    </source>
</evidence>
<dbReference type="InterPro" id="IPR029033">
    <property type="entry name" value="His_PPase_superfam"/>
</dbReference>
<protein>
    <recommendedName>
        <fullName evidence="10">Inositol hexakisphosphate and diphosphoinositol-pentakisphosphate kinase</fullName>
        <ecNumber evidence="10">2.7.4.24</ecNumber>
    </recommendedName>
</protein>
<sequence>MDRSLPIAPKKYRFGICAMKKKVEASPMKMLLERISPYFEIVIFQEDMILTKPIEEWPIVDVLMAWYSDGYPLEKAIAYVDLRKPYSLNDLRMQYLFFDRCAIHKVLKENGIKVPDYLIVKRDAEGKVIGNFEEHEEYIMLDGVKMEKPFVEKPVNAEDHNVRIYYSRADGGGMKQLFRKEHNQCSEYFPDLSHIRTDGSYIYEHFLQTEGTDVKVYSVGVSYVHAEARKSPTVDGRVDRDENGKEIRYPILLTYDEKQICRKIATLFKQTICGFDLLRDRGTSYICDVNGVSFVKKNAKFWDDAAHLITLLVYKTLCPEILRKVDTEELEMSSREKQQLADEMNRKPSKNDENKETLRAVICVCRHGDRTPKQKMKFKVTSESLLSKLKPVITDPRKEVKIKEASQMNQIVSIVTEQIHEMQTVPQAKDPELAEGGDKEKNANSILKTRLLQLVAVMQQGGQFKGFNRKFQLRALQWHEEKEETPEEKAETPCATPSAEERFELRHGVEKTIEKQDKKDASLPRIPGTSRASEELETHYVLTEVLFIVKWGGILTQAGRKQAIALGETFRRHVYGGDAFFLRLHNTYRHDMKIYSSEEGRVRTTAAAFAKGCLDVEGEHLTPIMVSMVHCHRQADYMLDNTSKAMEMLKNVKARLYSTLMEEGDMTEERIARLCPAGNQSVIAALRQVKNARAFMERIYADIKTLTTSLFEYGMTAEGKTAMGYEEESMSLALGRWRKLQKDFYDEKTGQFDLSKIPTLYDCIKFDCIHNSRIPLAKREELFRNSKVMADVIVPQEYGMYTWEKMLIGRNIVKNLLIKIDVDLRISAFGPNSKFIEKSDHLQEVSSYKADVRYSEDSQSGNKTVYTRMYFTSESHIHGILNVLRYAVGSNGQPAITQQGRQALNEISEYDYLSHILLRMYENESYDIADPKRFRVELLFSPGCVIKNVETCTDEPPCEPVIVLHDHLTLQDLQSILSRVLNDNDQNVKDSYADTLECDRSPTES</sequence>
<dbReference type="CDD" id="cd07061">
    <property type="entry name" value="HP_HAP_like"/>
    <property type="match status" value="1"/>
</dbReference>
<dbReference type="AlphaFoldDB" id="A0A196S6D9"/>
<evidence type="ECO:0000256" key="7">
    <source>
        <dbReference type="ARBA" id="ARBA00022840"/>
    </source>
</evidence>
<keyword evidence="2 10" id="KW-0963">Cytoplasm</keyword>
<dbReference type="Gene3D" id="3.40.50.11950">
    <property type="match status" value="1"/>
</dbReference>
<dbReference type="SUPFAM" id="SSF56059">
    <property type="entry name" value="Glutathione synthetase ATP-binding domain-like"/>
    <property type="match status" value="1"/>
</dbReference>
<keyword evidence="4 10" id="KW-0808">Transferase</keyword>
<dbReference type="Pfam" id="PF18086">
    <property type="entry name" value="PPIP5K2_N"/>
    <property type="match status" value="1"/>
</dbReference>
<dbReference type="Pfam" id="PF00328">
    <property type="entry name" value="His_Phos_2"/>
    <property type="match status" value="1"/>
</dbReference>
<dbReference type="EMBL" id="LXWW01000571">
    <property type="protein sequence ID" value="OAO11951.1"/>
    <property type="molecule type" value="Genomic_DNA"/>
</dbReference>
<comment type="catalytic activity">
    <reaction evidence="8">
        <text>5-diphospho-1D-myo-inositol 1,2,3,4,6-pentakisphosphate + ATP + H(+) = 1,5-bis(diphospho)-1D-myo-inositol 2,3,4,6-tetrakisphosphate + ADP</text>
        <dbReference type="Rhea" id="RHEA:10276"/>
        <dbReference type="ChEBI" id="CHEBI:15378"/>
        <dbReference type="ChEBI" id="CHEBI:30616"/>
        <dbReference type="ChEBI" id="CHEBI:58628"/>
        <dbReference type="ChEBI" id="CHEBI:77983"/>
        <dbReference type="ChEBI" id="CHEBI:456216"/>
        <dbReference type="EC" id="2.7.4.24"/>
    </reaction>
    <physiologicalReaction direction="left-to-right" evidence="8">
        <dbReference type="Rhea" id="RHEA:10277"/>
    </physiologicalReaction>
</comment>
<evidence type="ECO:0000313" key="13">
    <source>
        <dbReference type="EMBL" id="OAO11951.1"/>
    </source>
</evidence>
<organism evidence="13 15">
    <name type="scientific">Blastocystis sp. subtype 1 (strain ATCC 50177 / NandII)</name>
    <dbReference type="NCBI Taxonomy" id="478820"/>
    <lineage>
        <taxon>Eukaryota</taxon>
        <taxon>Sar</taxon>
        <taxon>Stramenopiles</taxon>
        <taxon>Bigyra</taxon>
        <taxon>Opalozoa</taxon>
        <taxon>Opalinata</taxon>
        <taxon>Blastocystidae</taxon>
        <taxon>Blastocystis</taxon>
    </lineage>
</organism>
<comment type="similarity">
    <text evidence="1 10">Belongs to the histidine acid phosphatase family. VIP1 subfamily.</text>
</comment>
<evidence type="ECO:0000313" key="14">
    <source>
        <dbReference type="EMBL" id="OAO16853.1"/>
    </source>
</evidence>
<proteinExistence type="inferred from homology"/>
<dbReference type="Gene3D" id="3.40.50.1240">
    <property type="entry name" value="Phosphoglycerate mutase-like"/>
    <property type="match status" value="1"/>
</dbReference>
<name>A0A196S6D9_BLAHN</name>
<dbReference type="GO" id="GO:0006020">
    <property type="term" value="P:inositol metabolic process"/>
    <property type="evidence" value="ECO:0007669"/>
    <property type="project" value="TreeGrafter"/>
</dbReference>
<dbReference type="GO" id="GO:0005829">
    <property type="term" value="C:cytosol"/>
    <property type="evidence" value="ECO:0007669"/>
    <property type="project" value="UniProtKB-SubCell"/>
</dbReference>
<dbReference type="SUPFAM" id="SSF53254">
    <property type="entry name" value="Phosphoglycerate mutase-like"/>
    <property type="match status" value="1"/>
</dbReference>
<evidence type="ECO:0000313" key="15">
    <source>
        <dbReference type="Proteomes" id="UP000078348"/>
    </source>
</evidence>
<keyword evidence="6 10" id="KW-0418">Kinase</keyword>
<gene>
    <name evidence="14" type="ORF">AV274_1409</name>
    <name evidence="13" type="ORF">AV274_6345</name>
</gene>
<evidence type="ECO:0000256" key="3">
    <source>
        <dbReference type="ARBA" id="ARBA00022553"/>
    </source>
</evidence>
<evidence type="ECO:0000256" key="5">
    <source>
        <dbReference type="ARBA" id="ARBA00022741"/>
    </source>
</evidence>